<dbReference type="Proteomes" id="UP001223586">
    <property type="component" value="Unassembled WGS sequence"/>
</dbReference>
<dbReference type="RefSeq" id="WP_307226333.1">
    <property type="nucleotide sequence ID" value="NZ_JAUSTT010000002.1"/>
</dbReference>
<evidence type="ECO:0000313" key="3">
    <source>
        <dbReference type="Proteomes" id="UP001223586"/>
    </source>
</evidence>
<keyword evidence="3" id="KW-1185">Reference proteome</keyword>
<feature type="transmembrane region" description="Helical" evidence="1">
    <location>
        <begin position="181"/>
        <end position="206"/>
    </location>
</feature>
<dbReference type="GO" id="GO:0006508">
    <property type="term" value="P:proteolysis"/>
    <property type="evidence" value="ECO:0007669"/>
    <property type="project" value="UniProtKB-KW"/>
</dbReference>
<feature type="transmembrane region" description="Helical" evidence="1">
    <location>
        <begin position="152"/>
        <end position="175"/>
    </location>
</feature>
<keyword evidence="1" id="KW-0812">Transmembrane</keyword>
<evidence type="ECO:0000256" key="1">
    <source>
        <dbReference type="SAM" id="Phobius"/>
    </source>
</evidence>
<gene>
    <name evidence="2" type="ORF">J2S08_000501</name>
</gene>
<feature type="transmembrane region" description="Helical" evidence="1">
    <location>
        <begin position="85"/>
        <end position="107"/>
    </location>
</feature>
<keyword evidence="1" id="KW-1133">Transmembrane helix</keyword>
<sequence length="213" mass="23778">MRGLLLNNLYSMSGNIKLSFCMALILVFVPIFISDSSFLSMIMSMQLFIFISNTGASLQIDESSKWNKFELTLPVKRRTIINAKYVSFIILIALGILISTLTAIVFIVFKGSVDIKDLILGYCFGLTLSISTPAFMYPFILKMGAEKSDLIIVLSGCLSVVLMYSISILLSLFVTGISFRSPIVCITSVIVSVLLFILSYFLAVWIHRNKEYD</sequence>
<dbReference type="Pfam" id="PF13346">
    <property type="entry name" value="ABC2_membrane_5"/>
    <property type="match status" value="1"/>
</dbReference>
<name>A0ABT9WN15_9BACI</name>
<organism evidence="2 3">
    <name type="scientific">Bacillus chungangensis</name>
    <dbReference type="NCBI Taxonomy" id="587633"/>
    <lineage>
        <taxon>Bacteria</taxon>
        <taxon>Bacillati</taxon>
        <taxon>Bacillota</taxon>
        <taxon>Bacilli</taxon>
        <taxon>Bacillales</taxon>
        <taxon>Bacillaceae</taxon>
        <taxon>Bacillus</taxon>
    </lineage>
</organism>
<feature type="transmembrane region" description="Helical" evidence="1">
    <location>
        <begin position="119"/>
        <end position="140"/>
    </location>
</feature>
<keyword evidence="2" id="KW-0378">Hydrolase</keyword>
<keyword evidence="1" id="KW-0472">Membrane</keyword>
<evidence type="ECO:0000313" key="2">
    <source>
        <dbReference type="EMBL" id="MDQ0174668.1"/>
    </source>
</evidence>
<comment type="caution">
    <text evidence="2">The sequence shown here is derived from an EMBL/GenBank/DDBJ whole genome shotgun (WGS) entry which is preliminary data.</text>
</comment>
<dbReference type="EMBL" id="JAUSTT010000002">
    <property type="protein sequence ID" value="MDQ0174668.1"/>
    <property type="molecule type" value="Genomic_DNA"/>
</dbReference>
<proteinExistence type="predicted"/>
<feature type="transmembrane region" description="Helical" evidence="1">
    <location>
        <begin position="12"/>
        <end position="33"/>
    </location>
</feature>
<accession>A0ABT9WN15</accession>
<dbReference type="InterPro" id="IPR025699">
    <property type="entry name" value="ABC2_memb-like"/>
</dbReference>
<dbReference type="GO" id="GO:0008233">
    <property type="term" value="F:peptidase activity"/>
    <property type="evidence" value="ECO:0007669"/>
    <property type="project" value="UniProtKB-KW"/>
</dbReference>
<reference evidence="2 3" key="1">
    <citation type="submission" date="2023-07" db="EMBL/GenBank/DDBJ databases">
        <title>Genomic Encyclopedia of Type Strains, Phase IV (KMG-IV): sequencing the most valuable type-strain genomes for metagenomic binning, comparative biology and taxonomic classification.</title>
        <authorList>
            <person name="Goeker M."/>
        </authorList>
    </citation>
    <scope>NUCLEOTIDE SEQUENCE [LARGE SCALE GENOMIC DNA]</scope>
    <source>
        <strain evidence="2 3">DSM 23837</strain>
    </source>
</reference>
<protein>
    <submittedName>
        <fullName evidence="2">Zn-dependent protease with chaperone function</fullName>
    </submittedName>
</protein>
<keyword evidence="2" id="KW-0645">Protease</keyword>